<keyword evidence="2" id="KW-1185">Reference proteome</keyword>
<evidence type="ECO:0000313" key="2">
    <source>
        <dbReference type="Proteomes" id="UP001239626"/>
    </source>
</evidence>
<organism evidence="1 2">
    <name type="scientific">Cellulomonas humilata</name>
    <dbReference type="NCBI Taxonomy" id="144055"/>
    <lineage>
        <taxon>Bacteria</taxon>
        <taxon>Bacillati</taxon>
        <taxon>Actinomycetota</taxon>
        <taxon>Actinomycetes</taxon>
        <taxon>Micrococcales</taxon>
        <taxon>Cellulomonadaceae</taxon>
        <taxon>Cellulomonas</taxon>
    </lineage>
</organism>
<dbReference type="RefSeq" id="WP_307491389.1">
    <property type="nucleotide sequence ID" value="NZ_JAUSVB010000002.1"/>
</dbReference>
<name>A0ABU0EDM5_9CELL</name>
<accession>A0ABU0EDM5</accession>
<sequence>MVTVPADLDVLAAPHVSSPTPTRFTAGDSVTLGAWDVFVAVAR</sequence>
<dbReference type="EMBL" id="JAUSVB010000002">
    <property type="protein sequence ID" value="MDQ0373376.1"/>
    <property type="molecule type" value="Genomic_DNA"/>
</dbReference>
<reference evidence="1 2" key="1">
    <citation type="submission" date="2023-07" db="EMBL/GenBank/DDBJ databases">
        <title>Sorghum-associated microbial communities from plants grown in Nebraska, USA.</title>
        <authorList>
            <person name="Schachtman D."/>
        </authorList>
    </citation>
    <scope>NUCLEOTIDE SEQUENCE [LARGE SCALE GENOMIC DNA]</scope>
    <source>
        <strain evidence="1 2">BE332</strain>
    </source>
</reference>
<protein>
    <submittedName>
        <fullName evidence="1">Uncharacterized protein</fullName>
    </submittedName>
</protein>
<evidence type="ECO:0000313" key="1">
    <source>
        <dbReference type="EMBL" id="MDQ0373376.1"/>
    </source>
</evidence>
<comment type="caution">
    <text evidence="1">The sequence shown here is derived from an EMBL/GenBank/DDBJ whole genome shotgun (WGS) entry which is preliminary data.</text>
</comment>
<proteinExistence type="predicted"/>
<dbReference type="Proteomes" id="UP001239626">
    <property type="component" value="Unassembled WGS sequence"/>
</dbReference>
<gene>
    <name evidence="1" type="ORF">J2X26_001687</name>
</gene>